<name>A0A1I7ME33_9MICC</name>
<accession>A0A1I7ME33</accession>
<keyword evidence="1" id="KW-1133">Transmembrane helix</keyword>
<keyword evidence="1" id="KW-0472">Membrane</keyword>
<keyword evidence="1" id="KW-0812">Transmembrane</keyword>
<evidence type="ECO:0000313" key="2">
    <source>
        <dbReference type="EMBL" id="SFV20195.1"/>
    </source>
</evidence>
<dbReference type="RefSeq" id="WP_091692995.1">
    <property type="nucleotide sequence ID" value="NZ_FPCG01000001.1"/>
</dbReference>
<dbReference type="EMBL" id="FPCG01000001">
    <property type="protein sequence ID" value="SFV20195.1"/>
    <property type="molecule type" value="Genomic_DNA"/>
</dbReference>
<proteinExistence type="predicted"/>
<evidence type="ECO:0000313" key="3">
    <source>
        <dbReference type="Proteomes" id="UP000198881"/>
    </source>
</evidence>
<protein>
    <submittedName>
        <fullName evidence="2">Uncharacterized protein</fullName>
    </submittedName>
</protein>
<keyword evidence="3" id="KW-1185">Reference proteome</keyword>
<dbReference type="Proteomes" id="UP000198881">
    <property type="component" value="Unassembled WGS sequence"/>
</dbReference>
<sequence>MGHFARAAVGTAAVLAFVSAAVILAAIAAPEAVAMTHVMADSPDAAAAQLESFRPLAGVLWAAAGVLGLLFAITSLPQWRARS</sequence>
<organism evidence="2 3">
    <name type="scientific">Micrococcus terreus</name>
    <dbReference type="NCBI Taxonomy" id="574650"/>
    <lineage>
        <taxon>Bacteria</taxon>
        <taxon>Bacillati</taxon>
        <taxon>Actinomycetota</taxon>
        <taxon>Actinomycetes</taxon>
        <taxon>Micrococcales</taxon>
        <taxon>Micrococcaceae</taxon>
        <taxon>Micrococcus</taxon>
    </lineage>
</organism>
<gene>
    <name evidence="2" type="ORF">SAMN04487966_101212</name>
</gene>
<reference evidence="2 3" key="1">
    <citation type="submission" date="2016-10" db="EMBL/GenBank/DDBJ databases">
        <authorList>
            <person name="de Groot N.N."/>
        </authorList>
    </citation>
    <scope>NUCLEOTIDE SEQUENCE [LARGE SCALE GENOMIC DNA]</scope>
    <source>
        <strain evidence="2 3">CGMCC 1.7054</strain>
    </source>
</reference>
<dbReference type="AlphaFoldDB" id="A0A1I7ME33"/>
<feature type="transmembrane region" description="Helical" evidence="1">
    <location>
        <begin position="58"/>
        <end position="76"/>
    </location>
</feature>
<evidence type="ECO:0000256" key="1">
    <source>
        <dbReference type="SAM" id="Phobius"/>
    </source>
</evidence>